<dbReference type="Gene3D" id="3.40.50.300">
    <property type="entry name" value="P-loop containing nucleotide triphosphate hydrolases"/>
    <property type="match status" value="1"/>
</dbReference>
<dbReference type="GO" id="GO:0005524">
    <property type="term" value="F:ATP binding"/>
    <property type="evidence" value="ECO:0007669"/>
    <property type="project" value="UniProtKB-KW"/>
</dbReference>
<dbReference type="InterPro" id="IPR003439">
    <property type="entry name" value="ABC_transporter-like_ATP-bd"/>
</dbReference>
<protein>
    <submittedName>
        <fullName evidence="7">ATP-binding cassette domain-containing protein</fullName>
    </submittedName>
</protein>
<name>A0A5N6BMC4_9ACTN</name>
<evidence type="ECO:0000259" key="6">
    <source>
        <dbReference type="PROSITE" id="PS50893"/>
    </source>
</evidence>
<evidence type="ECO:0000256" key="2">
    <source>
        <dbReference type="ARBA" id="ARBA00022448"/>
    </source>
</evidence>
<comment type="similarity">
    <text evidence="1">Belongs to the ABC transporter superfamily.</text>
</comment>
<evidence type="ECO:0000256" key="3">
    <source>
        <dbReference type="ARBA" id="ARBA00022741"/>
    </source>
</evidence>
<feature type="region of interest" description="Disordered" evidence="5">
    <location>
        <begin position="267"/>
        <end position="304"/>
    </location>
</feature>
<keyword evidence="8" id="KW-1185">Reference proteome</keyword>
<dbReference type="Proteomes" id="UP000313066">
    <property type="component" value="Unassembled WGS sequence"/>
</dbReference>
<evidence type="ECO:0000313" key="8">
    <source>
        <dbReference type="Proteomes" id="UP000313066"/>
    </source>
</evidence>
<evidence type="ECO:0000313" key="7">
    <source>
        <dbReference type="EMBL" id="KAB8180999.1"/>
    </source>
</evidence>
<organism evidence="7 8">
    <name type="scientific">Microbispora catharanthi</name>
    <dbReference type="NCBI Taxonomy" id="1712871"/>
    <lineage>
        <taxon>Bacteria</taxon>
        <taxon>Bacillati</taxon>
        <taxon>Actinomycetota</taxon>
        <taxon>Actinomycetes</taxon>
        <taxon>Streptosporangiales</taxon>
        <taxon>Streptosporangiaceae</taxon>
        <taxon>Microbispora</taxon>
    </lineage>
</organism>
<proteinExistence type="inferred from homology"/>
<evidence type="ECO:0000256" key="5">
    <source>
        <dbReference type="SAM" id="MobiDB-lite"/>
    </source>
</evidence>
<dbReference type="AlphaFoldDB" id="A0A5N6BMC4"/>
<comment type="caution">
    <text evidence="7">The sequence shown here is derived from an EMBL/GenBank/DDBJ whole genome shotgun (WGS) entry which is preliminary data.</text>
</comment>
<dbReference type="PANTHER" id="PTHR43335:SF4">
    <property type="entry name" value="ABC TRANSPORTER, ATP-BINDING PROTEIN"/>
    <property type="match status" value="1"/>
</dbReference>
<feature type="domain" description="ABC transporter" evidence="6">
    <location>
        <begin position="64"/>
        <end position="299"/>
    </location>
</feature>
<reference evidence="7 8" key="1">
    <citation type="submission" date="2019-10" db="EMBL/GenBank/DDBJ databases">
        <title>Nonomuraea sp. nov., isolated from Phyllanthus amarus.</title>
        <authorList>
            <person name="Klykleung N."/>
            <person name="Tanasupawat S."/>
        </authorList>
    </citation>
    <scope>NUCLEOTIDE SEQUENCE [LARGE SCALE GENOMIC DNA]</scope>
    <source>
        <strain evidence="7 8">CR1-09</strain>
    </source>
</reference>
<dbReference type="Pfam" id="PF00005">
    <property type="entry name" value="ABC_tran"/>
    <property type="match status" value="1"/>
</dbReference>
<evidence type="ECO:0000256" key="1">
    <source>
        <dbReference type="ARBA" id="ARBA00005417"/>
    </source>
</evidence>
<dbReference type="PANTHER" id="PTHR43335">
    <property type="entry name" value="ABC TRANSPORTER, ATP-BINDING PROTEIN"/>
    <property type="match status" value="1"/>
</dbReference>
<accession>A0A5N6BMC4</accession>
<sequence>MTGMGRGALGATLLYRLVSAKEWSTDVDAGRTAGDVTPSAGTPAGPSGPMVEGLIGGVFGGVEVEARELGLRGGHGWVYRHVSLHAAPGTLTVVTGQAGSGRTSLLLTLAGRMKPTEGTLTVGGLATPHRIRQIAALGLFTEVNPFDDALTVREHLQERLRPHGFLWRRRHPDAGRSALAHAGLAPDELPHGDRTPTRELTRDQAVRLGVTLALLDQPGLLLVDDADTGIPAGRRRELWDILRRLADQGLTVVAACTDAEEATGAATTLLPLPVPAPPPPPSPPVAADDTGVARGDEAEEGERR</sequence>
<dbReference type="EMBL" id="VDMA02000019">
    <property type="protein sequence ID" value="KAB8180999.1"/>
    <property type="molecule type" value="Genomic_DNA"/>
</dbReference>
<dbReference type="InterPro" id="IPR003593">
    <property type="entry name" value="AAA+_ATPase"/>
</dbReference>
<dbReference type="SMART" id="SM00382">
    <property type="entry name" value="AAA"/>
    <property type="match status" value="1"/>
</dbReference>
<dbReference type="SUPFAM" id="SSF52540">
    <property type="entry name" value="P-loop containing nucleoside triphosphate hydrolases"/>
    <property type="match status" value="1"/>
</dbReference>
<feature type="region of interest" description="Disordered" evidence="5">
    <location>
        <begin position="29"/>
        <end position="48"/>
    </location>
</feature>
<feature type="compositionally biased region" description="Low complexity" evidence="5">
    <location>
        <begin position="37"/>
        <end position="48"/>
    </location>
</feature>
<keyword evidence="2" id="KW-0813">Transport</keyword>
<keyword evidence="4 7" id="KW-0067">ATP-binding</keyword>
<dbReference type="PROSITE" id="PS50893">
    <property type="entry name" value="ABC_TRANSPORTER_2"/>
    <property type="match status" value="1"/>
</dbReference>
<evidence type="ECO:0000256" key="4">
    <source>
        <dbReference type="ARBA" id="ARBA00022840"/>
    </source>
</evidence>
<keyword evidence="3" id="KW-0547">Nucleotide-binding</keyword>
<gene>
    <name evidence="7" type="ORF">FH610_030710</name>
</gene>
<dbReference type="InterPro" id="IPR027417">
    <property type="entry name" value="P-loop_NTPase"/>
</dbReference>
<feature type="compositionally biased region" description="Pro residues" evidence="5">
    <location>
        <begin position="272"/>
        <end position="284"/>
    </location>
</feature>
<dbReference type="GO" id="GO:0016887">
    <property type="term" value="F:ATP hydrolysis activity"/>
    <property type="evidence" value="ECO:0007669"/>
    <property type="project" value="InterPro"/>
</dbReference>